<dbReference type="AlphaFoldDB" id="A0A0C2ZG66"/>
<evidence type="ECO:0000313" key="2">
    <source>
        <dbReference type="EMBL" id="KIM60658.1"/>
    </source>
</evidence>
<keyword evidence="1" id="KW-0472">Membrane</keyword>
<keyword evidence="3" id="KW-1185">Reference proteome</keyword>
<proteinExistence type="predicted"/>
<sequence>MAYIHGTMHSDNSSFDVVLLALAIFVLGVPVSGMIRRPHRTNSPGRFVRFRPHIDDLVASIAPIVVLQSPERSAQQRAVTGPRHQIILPPTLQAILAPLR</sequence>
<feature type="transmembrane region" description="Helical" evidence="1">
    <location>
        <begin position="17"/>
        <end position="35"/>
    </location>
</feature>
<evidence type="ECO:0000313" key="3">
    <source>
        <dbReference type="Proteomes" id="UP000053989"/>
    </source>
</evidence>
<keyword evidence="1" id="KW-0812">Transmembrane</keyword>
<dbReference type="EMBL" id="KN822059">
    <property type="protein sequence ID" value="KIM60658.1"/>
    <property type="molecule type" value="Genomic_DNA"/>
</dbReference>
<dbReference type="InParanoid" id="A0A0C2ZG66"/>
<gene>
    <name evidence="2" type="ORF">SCLCIDRAFT_26363</name>
</gene>
<protein>
    <submittedName>
        <fullName evidence="2">Uncharacterized protein</fullName>
    </submittedName>
</protein>
<keyword evidence="1" id="KW-1133">Transmembrane helix</keyword>
<evidence type="ECO:0000256" key="1">
    <source>
        <dbReference type="SAM" id="Phobius"/>
    </source>
</evidence>
<dbReference type="Proteomes" id="UP000053989">
    <property type="component" value="Unassembled WGS sequence"/>
</dbReference>
<name>A0A0C2ZG66_9AGAM</name>
<reference evidence="3" key="2">
    <citation type="submission" date="2015-01" db="EMBL/GenBank/DDBJ databases">
        <title>Evolutionary Origins and Diversification of the Mycorrhizal Mutualists.</title>
        <authorList>
            <consortium name="DOE Joint Genome Institute"/>
            <consortium name="Mycorrhizal Genomics Consortium"/>
            <person name="Kohler A."/>
            <person name="Kuo A."/>
            <person name="Nagy L.G."/>
            <person name="Floudas D."/>
            <person name="Copeland A."/>
            <person name="Barry K.W."/>
            <person name="Cichocki N."/>
            <person name="Veneault-Fourrey C."/>
            <person name="LaButti K."/>
            <person name="Lindquist E.A."/>
            <person name="Lipzen A."/>
            <person name="Lundell T."/>
            <person name="Morin E."/>
            <person name="Murat C."/>
            <person name="Riley R."/>
            <person name="Ohm R."/>
            <person name="Sun H."/>
            <person name="Tunlid A."/>
            <person name="Henrissat B."/>
            <person name="Grigoriev I.V."/>
            <person name="Hibbett D.S."/>
            <person name="Martin F."/>
        </authorList>
    </citation>
    <scope>NUCLEOTIDE SEQUENCE [LARGE SCALE GENOMIC DNA]</scope>
    <source>
        <strain evidence="3">Foug A</strain>
    </source>
</reference>
<dbReference type="HOGENOM" id="CLU_2307724_0_0_1"/>
<reference evidence="2 3" key="1">
    <citation type="submission" date="2014-04" db="EMBL/GenBank/DDBJ databases">
        <authorList>
            <consortium name="DOE Joint Genome Institute"/>
            <person name="Kuo A."/>
            <person name="Kohler A."/>
            <person name="Nagy L.G."/>
            <person name="Floudas D."/>
            <person name="Copeland A."/>
            <person name="Barry K.W."/>
            <person name="Cichocki N."/>
            <person name="Veneault-Fourrey C."/>
            <person name="LaButti K."/>
            <person name="Lindquist E.A."/>
            <person name="Lipzen A."/>
            <person name="Lundell T."/>
            <person name="Morin E."/>
            <person name="Murat C."/>
            <person name="Sun H."/>
            <person name="Tunlid A."/>
            <person name="Henrissat B."/>
            <person name="Grigoriev I.V."/>
            <person name="Hibbett D.S."/>
            <person name="Martin F."/>
            <person name="Nordberg H.P."/>
            <person name="Cantor M.N."/>
            <person name="Hua S.X."/>
        </authorList>
    </citation>
    <scope>NUCLEOTIDE SEQUENCE [LARGE SCALE GENOMIC DNA]</scope>
    <source>
        <strain evidence="2 3">Foug A</strain>
    </source>
</reference>
<accession>A0A0C2ZG66</accession>
<organism evidence="2 3">
    <name type="scientific">Scleroderma citrinum Foug A</name>
    <dbReference type="NCBI Taxonomy" id="1036808"/>
    <lineage>
        <taxon>Eukaryota</taxon>
        <taxon>Fungi</taxon>
        <taxon>Dikarya</taxon>
        <taxon>Basidiomycota</taxon>
        <taxon>Agaricomycotina</taxon>
        <taxon>Agaricomycetes</taxon>
        <taxon>Agaricomycetidae</taxon>
        <taxon>Boletales</taxon>
        <taxon>Sclerodermatineae</taxon>
        <taxon>Sclerodermataceae</taxon>
        <taxon>Scleroderma</taxon>
    </lineage>
</organism>